<evidence type="ECO:0000256" key="2">
    <source>
        <dbReference type="SAM" id="Phobius"/>
    </source>
</evidence>
<dbReference type="Proteomes" id="UP000663671">
    <property type="component" value="Chromosome 5"/>
</dbReference>
<evidence type="ECO:0000313" key="4">
    <source>
        <dbReference type="Proteomes" id="UP000663671"/>
    </source>
</evidence>
<protein>
    <submittedName>
        <fullName evidence="3">Uncharacterized protein</fullName>
    </submittedName>
</protein>
<feature type="region of interest" description="Disordered" evidence="1">
    <location>
        <begin position="146"/>
        <end position="177"/>
    </location>
</feature>
<gene>
    <name evidence="3" type="ORF">I7I51_03923</name>
</gene>
<organism evidence="3 4">
    <name type="scientific">Ajellomyces capsulatus</name>
    <name type="common">Darling's disease fungus</name>
    <name type="synonym">Histoplasma capsulatum</name>
    <dbReference type="NCBI Taxonomy" id="5037"/>
    <lineage>
        <taxon>Eukaryota</taxon>
        <taxon>Fungi</taxon>
        <taxon>Dikarya</taxon>
        <taxon>Ascomycota</taxon>
        <taxon>Pezizomycotina</taxon>
        <taxon>Eurotiomycetes</taxon>
        <taxon>Eurotiomycetidae</taxon>
        <taxon>Onygenales</taxon>
        <taxon>Ajellomycetaceae</taxon>
        <taxon>Histoplasma</taxon>
    </lineage>
</organism>
<dbReference type="EMBL" id="CP069111">
    <property type="protein sequence ID" value="QSS61746.1"/>
    <property type="molecule type" value="Genomic_DNA"/>
</dbReference>
<evidence type="ECO:0000256" key="1">
    <source>
        <dbReference type="SAM" id="MobiDB-lite"/>
    </source>
</evidence>
<accession>A0A8A1M5H4</accession>
<feature type="transmembrane region" description="Helical" evidence="2">
    <location>
        <begin position="21"/>
        <end position="44"/>
    </location>
</feature>
<keyword evidence="2" id="KW-0812">Transmembrane</keyword>
<feature type="compositionally biased region" description="Basic and acidic residues" evidence="1">
    <location>
        <begin position="148"/>
        <end position="165"/>
    </location>
</feature>
<name>A0A8A1M5H4_AJECA</name>
<dbReference type="OrthoDB" id="4540678at2759"/>
<proteinExistence type="predicted"/>
<keyword evidence="2" id="KW-0472">Membrane</keyword>
<dbReference type="AlphaFoldDB" id="A0A8A1M5H4"/>
<sequence length="177" mass="19491">MSLAKRTKQRRGERQRLCNNLTDIFLTIGAEVYLLGTLAAPMSILSTETSRELVPKLRLWWKSAPRPNALSLTAAELCSTYSIAALVSSCRKRKISRIANISAKALSPDANITGTSNAEIHPSGQVLNLTLSSLLSFLQQYQANDNKMYQDDTARNEPNGTDRGRKPFLSQPPNGSQ</sequence>
<dbReference type="VEuPathDB" id="FungiDB:I7I51_03923"/>
<reference evidence="3" key="1">
    <citation type="submission" date="2021-01" db="EMBL/GenBank/DDBJ databases">
        <title>Chromosome-level genome assembly of a human fungal pathogen reveals clustering of transcriptionally co-regulated genes.</title>
        <authorList>
            <person name="Voorhies M."/>
            <person name="Cohen S."/>
            <person name="Shea T.P."/>
            <person name="Petrus S."/>
            <person name="Munoz J.F."/>
            <person name="Poplawski S."/>
            <person name="Goldman W.E."/>
            <person name="Michael T."/>
            <person name="Cuomo C.A."/>
            <person name="Sil A."/>
            <person name="Beyhan S."/>
        </authorList>
    </citation>
    <scope>NUCLEOTIDE SEQUENCE</scope>
    <source>
        <strain evidence="3">WU24</strain>
    </source>
</reference>
<keyword evidence="2" id="KW-1133">Transmembrane helix</keyword>
<evidence type="ECO:0000313" key="3">
    <source>
        <dbReference type="EMBL" id="QSS61746.1"/>
    </source>
</evidence>